<comment type="similarity">
    <text evidence="1">Belongs to the bacterial sugar transferase family.</text>
</comment>
<dbReference type="OrthoDB" id="9808602at2"/>
<evidence type="ECO:0000313" key="3">
    <source>
        <dbReference type="EMBL" id="SEA73875.1"/>
    </source>
</evidence>
<dbReference type="InterPro" id="IPR003362">
    <property type="entry name" value="Bact_transf"/>
</dbReference>
<dbReference type="AlphaFoldDB" id="A0A1H4DM91"/>
<dbReference type="EMBL" id="FNQP01000012">
    <property type="protein sequence ID" value="SEA73875.1"/>
    <property type="molecule type" value="Genomic_DNA"/>
</dbReference>
<dbReference type="RefSeq" id="WP_093068806.1">
    <property type="nucleotide sequence ID" value="NZ_FNQP01000012.1"/>
</dbReference>
<dbReference type="STRING" id="525918.SAMN05660964_02311"/>
<organism evidence="3 4">
    <name type="scientific">Thiothrix caldifontis</name>
    <dbReference type="NCBI Taxonomy" id="525918"/>
    <lineage>
        <taxon>Bacteria</taxon>
        <taxon>Pseudomonadati</taxon>
        <taxon>Pseudomonadota</taxon>
        <taxon>Gammaproteobacteria</taxon>
        <taxon>Thiotrichales</taxon>
        <taxon>Thiotrichaceae</taxon>
        <taxon>Thiothrix</taxon>
    </lineage>
</organism>
<name>A0A1H4DM91_9GAMM</name>
<keyword evidence="4" id="KW-1185">Reference proteome</keyword>
<accession>A0A1H4DM91</accession>
<dbReference type="PANTHER" id="PTHR30576:SF10">
    <property type="entry name" value="SLL5057 PROTEIN"/>
    <property type="match status" value="1"/>
</dbReference>
<evidence type="ECO:0000313" key="4">
    <source>
        <dbReference type="Proteomes" id="UP000199397"/>
    </source>
</evidence>
<dbReference type="Proteomes" id="UP000199397">
    <property type="component" value="Unassembled WGS sequence"/>
</dbReference>
<gene>
    <name evidence="3" type="ORF">SAMN05660964_02311</name>
</gene>
<dbReference type="Pfam" id="PF02397">
    <property type="entry name" value="Bac_transf"/>
    <property type="match status" value="1"/>
</dbReference>
<proteinExistence type="inferred from homology"/>
<feature type="domain" description="Bacterial sugar transferase" evidence="2">
    <location>
        <begin position="8"/>
        <end position="185"/>
    </location>
</feature>
<dbReference type="GO" id="GO:0016780">
    <property type="term" value="F:phosphotransferase activity, for other substituted phosphate groups"/>
    <property type="evidence" value="ECO:0007669"/>
    <property type="project" value="TreeGrafter"/>
</dbReference>
<sequence length="192" mass="21612">MNLHPSFKRQSDLALALLATAVLLIPGLIVALLVRLTSPGPVLYWSDRVGENNRIFKMPKFRSMRTDTPAIATHLLKDPKACLTPIGGFLRKTSLDEIPQLWSILKGDMSFVGPRPALFNQDDLIALRTERSVHRIPPGLTGWAQINGRDELPIPQKVALDAEYLQRQSFWFDLKIIWLTALKVIRSEGVTH</sequence>
<reference evidence="3 4" key="1">
    <citation type="submission" date="2016-10" db="EMBL/GenBank/DDBJ databases">
        <authorList>
            <person name="de Groot N.N."/>
        </authorList>
    </citation>
    <scope>NUCLEOTIDE SEQUENCE [LARGE SCALE GENOMIC DNA]</scope>
    <source>
        <strain evidence="3 4">DSM 21228</strain>
    </source>
</reference>
<dbReference type="PANTHER" id="PTHR30576">
    <property type="entry name" value="COLANIC BIOSYNTHESIS UDP-GLUCOSE LIPID CARRIER TRANSFERASE"/>
    <property type="match status" value="1"/>
</dbReference>
<protein>
    <submittedName>
        <fullName evidence="3">O-antigen biosynthesis protein WbqP</fullName>
    </submittedName>
</protein>
<evidence type="ECO:0000259" key="2">
    <source>
        <dbReference type="Pfam" id="PF02397"/>
    </source>
</evidence>
<evidence type="ECO:0000256" key="1">
    <source>
        <dbReference type="ARBA" id="ARBA00006464"/>
    </source>
</evidence>